<organism evidence="17 18">
    <name type="scientific">Ailuropoda melanoleuca</name>
    <name type="common">Giant panda</name>
    <dbReference type="NCBI Taxonomy" id="9646"/>
    <lineage>
        <taxon>Eukaryota</taxon>
        <taxon>Metazoa</taxon>
        <taxon>Chordata</taxon>
        <taxon>Craniata</taxon>
        <taxon>Vertebrata</taxon>
        <taxon>Euteleostomi</taxon>
        <taxon>Mammalia</taxon>
        <taxon>Eutheria</taxon>
        <taxon>Laurasiatheria</taxon>
        <taxon>Carnivora</taxon>
        <taxon>Caniformia</taxon>
        <taxon>Ursidae</taxon>
        <taxon>Ailuropoda</taxon>
    </lineage>
</organism>
<keyword evidence="10" id="KW-1015">Disulfide bond</keyword>
<dbReference type="GO" id="GO:0030154">
    <property type="term" value="P:cell differentiation"/>
    <property type="evidence" value="ECO:0007669"/>
    <property type="project" value="UniProtKB-KW"/>
</dbReference>
<dbReference type="PANTHER" id="PTHR15009">
    <property type="entry name" value="MUELLERIAN-INHIBITING FACTOR"/>
    <property type="match status" value="1"/>
</dbReference>
<dbReference type="Gene3D" id="2.10.90.10">
    <property type="entry name" value="Cystine-knot cytokines"/>
    <property type="match status" value="1"/>
</dbReference>
<dbReference type="GO" id="GO:0005615">
    <property type="term" value="C:extracellular space"/>
    <property type="evidence" value="ECO:0007669"/>
    <property type="project" value="TreeGrafter"/>
</dbReference>
<comment type="subunit">
    <text evidence="3">Homodimer; disulfide-linked.</text>
</comment>
<dbReference type="Ensembl" id="ENSAMET00000006015.2">
    <property type="protein sequence ID" value="ENSAMEP00000005774.2"/>
    <property type="gene ID" value="ENSAMEG00000005474.2"/>
</dbReference>
<evidence type="ECO:0000259" key="16">
    <source>
        <dbReference type="PROSITE" id="PS51362"/>
    </source>
</evidence>
<evidence type="ECO:0000256" key="14">
    <source>
        <dbReference type="ARBA" id="ARBA00053455"/>
    </source>
</evidence>
<comment type="subcellular location">
    <subcellularLocation>
        <location evidence="1">Secreted</location>
    </subcellularLocation>
</comment>
<keyword evidence="18" id="KW-1185">Reference proteome</keyword>
<evidence type="ECO:0000313" key="18">
    <source>
        <dbReference type="Proteomes" id="UP000008912"/>
    </source>
</evidence>
<dbReference type="HOGENOM" id="CLU_025681_1_0_1"/>
<evidence type="ECO:0000256" key="3">
    <source>
        <dbReference type="ARBA" id="ARBA00011748"/>
    </source>
</evidence>
<keyword evidence="8 15" id="KW-0339">Growth factor</keyword>
<dbReference type="AlphaFoldDB" id="G1LFT5"/>
<dbReference type="PROSITE" id="PS00250">
    <property type="entry name" value="TGF_BETA_1"/>
    <property type="match status" value="1"/>
</dbReference>
<dbReference type="InterPro" id="IPR001839">
    <property type="entry name" value="TGF-b_C"/>
</dbReference>
<evidence type="ECO:0000256" key="4">
    <source>
        <dbReference type="ARBA" id="ARBA00020473"/>
    </source>
</evidence>
<evidence type="ECO:0000256" key="9">
    <source>
        <dbReference type="ARBA" id="ARBA00023156"/>
    </source>
</evidence>
<evidence type="ECO:0000256" key="10">
    <source>
        <dbReference type="ARBA" id="ARBA00023157"/>
    </source>
</evidence>
<evidence type="ECO:0000256" key="12">
    <source>
        <dbReference type="ARBA" id="ARBA00030008"/>
    </source>
</evidence>
<dbReference type="SMART" id="SM00204">
    <property type="entry name" value="TGFB"/>
    <property type="match status" value="1"/>
</dbReference>
<keyword evidence="9" id="KW-0334">Gonadal differentiation</keyword>
<dbReference type="FunFam" id="2.10.90.10:FF:000033">
    <property type="entry name" value="Muellerian-inhibiting factor"/>
    <property type="match status" value="1"/>
</dbReference>
<dbReference type="PROSITE" id="PS51362">
    <property type="entry name" value="TGF_BETA_2"/>
    <property type="match status" value="1"/>
</dbReference>
<dbReference type="GO" id="GO:0008083">
    <property type="term" value="F:growth factor activity"/>
    <property type="evidence" value="ECO:0007669"/>
    <property type="project" value="UniProtKB-KW"/>
</dbReference>
<name>G1LFT5_AILME</name>
<keyword evidence="6" id="KW-0732">Signal</keyword>
<evidence type="ECO:0000256" key="5">
    <source>
        <dbReference type="ARBA" id="ARBA00022525"/>
    </source>
</evidence>
<dbReference type="Pfam" id="PF04709">
    <property type="entry name" value="AMH_N"/>
    <property type="match status" value="1"/>
</dbReference>
<dbReference type="GO" id="GO:0001880">
    <property type="term" value="P:Mullerian duct regression"/>
    <property type="evidence" value="ECO:0007669"/>
    <property type="project" value="TreeGrafter"/>
</dbReference>
<dbReference type="Pfam" id="PF00019">
    <property type="entry name" value="TGF_beta"/>
    <property type="match status" value="1"/>
</dbReference>
<evidence type="ECO:0000256" key="8">
    <source>
        <dbReference type="ARBA" id="ARBA00023030"/>
    </source>
</evidence>
<reference evidence="17" key="3">
    <citation type="submission" date="2025-09" db="UniProtKB">
        <authorList>
            <consortium name="Ensembl"/>
        </authorList>
    </citation>
    <scope>IDENTIFICATION</scope>
</reference>
<sequence>NASPTPGLSCCVGGWGAMGQRCGGEGSSAPASPGEPGTGGLIFHQDWDWPPGSPQDPLCLVTLDQTGNRSSTPLRVAGALRGYEHAFLEVVQQARWGPRDLTSPARSPRLPVGVGGSPCQNARWALGRGLGFSGSGVPSLSVLATVTWEPTFSLKFQDPPPGGASPLELALLVLYPGPGPEVTVTGTGLPGTQNLCWSRDTRYLVLAVDHPAGAWHSPGVTLTLQPRGDGHAGAPLSTPQLQELLFGHDPRCFTRMTPALLLLPPPGPTPMPAHGLLDQVPFPPPRCARAVEEEPCTCSYLPTPPCRPSQEQEPKEPPPSADPFLETLTRLVRRLLALRELSVDLRAERSVLIPETYQANNCQGACGWPQSDRNPRYGNHAVLLLKMQARGAALARAPCCVPTAYAGKLLISLSEERIRAHHVPNMVATECGCR</sequence>
<dbReference type="SUPFAM" id="SSF57501">
    <property type="entry name" value="Cystine-knot cytokines"/>
    <property type="match status" value="1"/>
</dbReference>
<evidence type="ECO:0000256" key="13">
    <source>
        <dbReference type="ARBA" id="ARBA00031273"/>
    </source>
</evidence>
<evidence type="ECO:0000256" key="7">
    <source>
        <dbReference type="ARBA" id="ARBA00022782"/>
    </source>
</evidence>
<dbReference type="InterPro" id="IPR017948">
    <property type="entry name" value="TGFb_CS"/>
</dbReference>
<reference evidence="17" key="2">
    <citation type="submission" date="2025-08" db="UniProtKB">
        <authorList>
            <consortium name="Ensembl"/>
        </authorList>
    </citation>
    <scope>IDENTIFICATION</scope>
</reference>
<reference evidence="17 18" key="1">
    <citation type="journal article" date="2010" name="Nature">
        <title>The sequence and de novo assembly of the giant panda genome.</title>
        <authorList>
            <person name="Li R."/>
            <person name="Fan W."/>
            <person name="Tian G."/>
            <person name="Zhu H."/>
            <person name="He L."/>
            <person name="Cai J."/>
            <person name="Huang Q."/>
            <person name="Cai Q."/>
            <person name="Li B."/>
            <person name="Bai Y."/>
            <person name="Zhang Z."/>
            <person name="Zhang Y."/>
            <person name="Wang W."/>
            <person name="Li J."/>
            <person name="Wei F."/>
            <person name="Li H."/>
            <person name="Jian M."/>
            <person name="Li J."/>
            <person name="Zhang Z."/>
            <person name="Nielsen R."/>
            <person name="Li D."/>
            <person name="Gu W."/>
            <person name="Yang Z."/>
            <person name="Xuan Z."/>
            <person name="Ryder O.A."/>
            <person name="Leung F.C."/>
            <person name="Zhou Y."/>
            <person name="Cao J."/>
            <person name="Sun X."/>
            <person name="Fu Y."/>
            <person name="Fang X."/>
            <person name="Guo X."/>
            <person name="Wang B."/>
            <person name="Hou R."/>
            <person name="Shen F."/>
            <person name="Mu B."/>
            <person name="Ni P."/>
            <person name="Lin R."/>
            <person name="Qian W."/>
            <person name="Wang G."/>
            <person name="Yu C."/>
            <person name="Nie W."/>
            <person name="Wang J."/>
            <person name="Wu Z."/>
            <person name="Liang H."/>
            <person name="Min J."/>
            <person name="Wu Q."/>
            <person name="Cheng S."/>
            <person name="Ruan J."/>
            <person name="Wang M."/>
            <person name="Shi Z."/>
            <person name="Wen M."/>
            <person name="Liu B."/>
            <person name="Ren X."/>
            <person name="Zheng H."/>
            <person name="Dong D."/>
            <person name="Cook K."/>
            <person name="Shan G."/>
            <person name="Zhang H."/>
            <person name="Kosiol C."/>
            <person name="Xie X."/>
            <person name="Lu Z."/>
            <person name="Zheng H."/>
            <person name="Li Y."/>
            <person name="Steiner C.C."/>
            <person name="Lam T.T."/>
            <person name="Lin S."/>
            <person name="Zhang Q."/>
            <person name="Li G."/>
            <person name="Tian J."/>
            <person name="Gong T."/>
            <person name="Liu H."/>
            <person name="Zhang D."/>
            <person name="Fang L."/>
            <person name="Ye C."/>
            <person name="Zhang J."/>
            <person name="Hu W."/>
            <person name="Xu A."/>
            <person name="Ren Y."/>
            <person name="Zhang G."/>
            <person name="Bruford M.W."/>
            <person name="Li Q."/>
            <person name="Ma L."/>
            <person name="Guo Y."/>
            <person name="An N."/>
            <person name="Hu Y."/>
            <person name="Zheng Y."/>
            <person name="Shi Y."/>
            <person name="Li Z."/>
            <person name="Liu Q."/>
            <person name="Chen Y."/>
            <person name="Zhao J."/>
            <person name="Qu N."/>
            <person name="Zhao S."/>
            <person name="Tian F."/>
            <person name="Wang X."/>
            <person name="Wang H."/>
            <person name="Xu L."/>
            <person name="Liu X."/>
            <person name="Vinar T."/>
            <person name="Wang Y."/>
            <person name="Lam T.W."/>
            <person name="Yiu S.M."/>
            <person name="Liu S."/>
            <person name="Zhang H."/>
            <person name="Li D."/>
            <person name="Huang Y."/>
            <person name="Wang X."/>
            <person name="Yang G."/>
            <person name="Jiang Z."/>
            <person name="Wang J."/>
            <person name="Qin N."/>
            <person name="Li L."/>
            <person name="Li J."/>
            <person name="Bolund L."/>
            <person name="Kristiansen K."/>
            <person name="Wong G.K."/>
            <person name="Olson M."/>
            <person name="Zhang X."/>
            <person name="Li S."/>
            <person name="Yang H."/>
            <person name="Wang J."/>
            <person name="Wang J."/>
        </authorList>
    </citation>
    <scope>NUCLEOTIDE SEQUENCE [LARGE SCALE GENOMIC DNA]</scope>
</reference>
<dbReference type="InterPro" id="IPR006799">
    <property type="entry name" value="AMH_N"/>
</dbReference>
<evidence type="ECO:0000256" key="15">
    <source>
        <dbReference type="RuleBase" id="RU000354"/>
    </source>
</evidence>
<keyword evidence="11" id="KW-0325">Glycoprotein</keyword>
<dbReference type="STRING" id="9646.ENSAMEP00000005774"/>
<comment type="function">
    <text evidence="14">Plays an important role in several reproductive functions. Induces Muellerian duct regression during male fetal sexual differentiation and plays a role in Leydig cell differentiation and function. In female acts as a negative regulator of the primordial to primary follicle transition and decreases FSH sensitivity of growing follicles. AMH signals by binding to a specific type-II receptor, AMHR2, that heterodimerizes with type-I receptors (ACVR1 and BMPR1A), and recruiting SMAD proteins that are translocated to the nucleus to regulate target gene expression.</text>
</comment>
<dbReference type="PANTHER" id="PTHR15009:SF4">
    <property type="entry name" value="MUELLERIAN-INHIBITING FACTOR"/>
    <property type="match status" value="1"/>
</dbReference>
<protein>
    <recommendedName>
        <fullName evidence="4">Muellerian-inhibiting factor</fullName>
    </recommendedName>
    <alternativeName>
        <fullName evidence="12">Anti-Muellerian hormone</fullName>
    </alternativeName>
    <alternativeName>
        <fullName evidence="13">Muellerian-inhibiting substance</fullName>
    </alternativeName>
</protein>
<evidence type="ECO:0000256" key="11">
    <source>
        <dbReference type="ARBA" id="ARBA00023180"/>
    </source>
</evidence>
<gene>
    <name evidence="17" type="primary">AMH</name>
</gene>
<dbReference type="eggNOG" id="KOG3900">
    <property type="taxonomic scope" value="Eukaryota"/>
</dbReference>
<dbReference type="GO" id="GO:0007506">
    <property type="term" value="P:gonadal mesoderm development"/>
    <property type="evidence" value="ECO:0007669"/>
    <property type="project" value="UniProtKB-KW"/>
</dbReference>
<proteinExistence type="inferred from homology"/>
<dbReference type="InterPro" id="IPR029034">
    <property type="entry name" value="Cystine-knot_cytokine"/>
</dbReference>
<evidence type="ECO:0000313" key="17">
    <source>
        <dbReference type="Ensembl" id="ENSAMEP00000005774.2"/>
    </source>
</evidence>
<accession>G1LFT5</accession>
<dbReference type="GeneTree" id="ENSGT00390000006337"/>
<dbReference type="InterPro" id="IPR021203">
    <property type="entry name" value="Muellerian-inhibiting_factor"/>
</dbReference>
<comment type="similarity">
    <text evidence="2 15">Belongs to the TGF-beta family.</text>
</comment>
<keyword evidence="7" id="KW-0221">Differentiation</keyword>
<evidence type="ECO:0000256" key="6">
    <source>
        <dbReference type="ARBA" id="ARBA00022729"/>
    </source>
</evidence>
<dbReference type="CDD" id="cd13757">
    <property type="entry name" value="TGF_beta_AMH"/>
    <property type="match status" value="1"/>
</dbReference>
<dbReference type="Proteomes" id="UP000008912">
    <property type="component" value="Unassembled WGS sequence"/>
</dbReference>
<evidence type="ECO:0000256" key="1">
    <source>
        <dbReference type="ARBA" id="ARBA00004613"/>
    </source>
</evidence>
<evidence type="ECO:0000256" key="2">
    <source>
        <dbReference type="ARBA" id="ARBA00006656"/>
    </source>
</evidence>
<keyword evidence="5" id="KW-0964">Secreted</keyword>
<feature type="domain" description="TGF-beta family profile" evidence="16">
    <location>
        <begin position="307"/>
        <end position="434"/>
    </location>
</feature>